<evidence type="ECO:0000313" key="7">
    <source>
        <dbReference type="EMBL" id="RCX05256.1"/>
    </source>
</evidence>
<evidence type="ECO:0000256" key="4">
    <source>
        <dbReference type="ARBA" id="ARBA00023002"/>
    </source>
</evidence>
<dbReference type="InterPro" id="IPR036188">
    <property type="entry name" value="FAD/NAD-bd_sf"/>
</dbReference>
<dbReference type="EMBL" id="QPJS01000001">
    <property type="protein sequence ID" value="RCX05256.1"/>
    <property type="molecule type" value="Genomic_DNA"/>
</dbReference>
<comment type="similarity">
    <text evidence="2 5">Belongs to the carotenoid/retinoid oxidoreductase family.</text>
</comment>
<comment type="pathway">
    <text evidence="1 5">Carotenoid biosynthesis.</text>
</comment>
<dbReference type="Proteomes" id="UP000253517">
    <property type="component" value="Unassembled WGS sequence"/>
</dbReference>
<dbReference type="Pfam" id="PF01593">
    <property type="entry name" value="Amino_oxidase"/>
    <property type="match status" value="1"/>
</dbReference>
<proteinExistence type="inferred from homology"/>
<dbReference type="GO" id="GO:0016117">
    <property type="term" value="P:carotenoid biosynthetic process"/>
    <property type="evidence" value="ECO:0007669"/>
    <property type="project" value="UniProtKB-KW"/>
</dbReference>
<evidence type="ECO:0000256" key="2">
    <source>
        <dbReference type="ARBA" id="ARBA00006046"/>
    </source>
</evidence>
<evidence type="ECO:0000259" key="6">
    <source>
        <dbReference type="Pfam" id="PF01593"/>
    </source>
</evidence>
<sequence>MNYNAVVIGTGFAGLSAAISLAHMGFDVTILEKNDQPGGRARQWKKDGFTFDLGPSWYWMPDVFEAFFNRFGKKVSDYYDLYRLDPAYKVFFKDEEVEVPADLSQLKNWMEQREPGSGARLDQFLKEAAYKYEVGINDLVYRPGRSIFEFADWRVLTGLFKMDLLTNISKHIRSFFTDPYIIQLLEFPVLFLGERAWKTPALYSLMNYADLVLGTWYPKGGMYSVVQALVSLAEEKGVKFHFNQEVVGFTFSGKLITEVKTADQIYSADVVVAGADYHHVDQQLLPPEFRNYSKKYWESRKMAPSSLLFYLGVNKKIEGLPHHTLFFDRDFKLHAEEIYGTPKWPTDPLFYISLTSKTENTAPEGCENLTILIPLAPGLDDCHEMREKYYHLVMERLESRIGQEIRPYVVVKRSYAMKDFLEDYHAFKGNAYGLANTLLQTAILKPTLKNKKLQNLYYTGQLTVPGPGVPPSLISGWVVANEVVKDMSLAPV</sequence>
<evidence type="ECO:0000313" key="8">
    <source>
        <dbReference type="Proteomes" id="UP000253517"/>
    </source>
</evidence>
<keyword evidence="4 5" id="KW-0560">Oxidoreductase</keyword>
<dbReference type="PANTHER" id="PTHR43734">
    <property type="entry name" value="PHYTOENE DESATURASE"/>
    <property type="match status" value="1"/>
</dbReference>
<dbReference type="InterPro" id="IPR002937">
    <property type="entry name" value="Amino_oxidase"/>
</dbReference>
<evidence type="ECO:0000256" key="1">
    <source>
        <dbReference type="ARBA" id="ARBA00004829"/>
    </source>
</evidence>
<dbReference type="AlphaFoldDB" id="A0A369AAD1"/>
<gene>
    <name evidence="7" type="ORF">DES35_101541</name>
</gene>
<evidence type="ECO:0000256" key="5">
    <source>
        <dbReference type="RuleBase" id="RU362075"/>
    </source>
</evidence>
<dbReference type="NCBIfam" id="TIGR02734">
    <property type="entry name" value="crtI_fam"/>
    <property type="match status" value="1"/>
</dbReference>
<accession>A0A369AAD1</accession>
<dbReference type="RefSeq" id="WP_037355785.1">
    <property type="nucleotide sequence ID" value="NZ_BHZF01000001.1"/>
</dbReference>
<dbReference type="GO" id="GO:0016491">
    <property type="term" value="F:oxidoreductase activity"/>
    <property type="evidence" value="ECO:0007669"/>
    <property type="project" value="UniProtKB-KW"/>
</dbReference>
<feature type="domain" description="Amine oxidase" evidence="6">
    <location>
        <begin position="12"/>
        <end position="483"/>
    </location>
</feature>
<reference evidence="7 8" key="1">
    <citation type="submission" date="2018-07" db="EMBL/GenBank/DDBJ databases">
        <title>Genomic Encyclopedia of Type Strains, Phase IV (KMG-IV): sequencing the most valuable type-strain genomes for metagenomic binning, comparative biology and taxonomic classification.</title>
        <authorList>
            <person name="Goeker M."/>
        </authorList>
    </citation>
    <scope>NUCLEOTIDE SEQUENCE [LARGE SCALE GENOMIC DNA]</scope>
    <source>
        <strain evidence="7 8">DSM 21410</strain>
    </source>
</reference>
<dbReference type="Gene3D" id="3.50.50.60">
    <property type="entry name" value="FAD/NAD(P)-binding domain"/>
    <property type="match status" value="2"/>
</dbReference>
<organism evidence="7 8">
    <name type="scientific">Schleiferia thermophila</name>
    <dbReference type="NCBI Taxonomy" id="884107"/>
    <lineage>
        <taxon>Bacteria</taxon>
        <taxon>Pseudomonadati</taxon>
        <taxon>Bacteroidota</taxon>
        <taxon>Flavobacteriia</taxon>
        <taxon>Flavobacteriales</taxon>
        <taxon>Schleiferiaceae</taxon>
        <taxon>Schleiferia</taxon>
    </lineage>
</organism>
<name>A0A369AAD1_9FLAO</name>
<keyword evidence="3 5" id="KW-0125">Carotenoid biosynthesis</keyword>
<comment type="caution">
    <text evidence="7">The sequence shown here is derived from an EMBL/GenBank/DDBJ whole genome shotgun (WGS) entry which is preliminary data.</text>
</comment>
<protein>
    <submittedName>
        <fullName evidence="7">Phytoene desaturase</fullName>
    </submittedName>
</protein>
<dbReference type="InterPro" id="IPR014105">
    <property type="entry name" value="Carotenoid/retinoid_OxRdtase"/>
</dbReference>
<evidence type="ECO:0000256" key="3">
    <source>
        <dbReference type="ARBA" id="ARBA00022746"/>
    </source>
</evidence>
<keyword evidence="8" id="KW-1185">Reference proteome</keyword>
<dbReference type="SUPFAM" id="SSF51905">
    <property type="entry name" value="FAD/NAD(P)-binding domain"/>
    <property type="match status" value="1"/>
</dbReference>
<dbReference type="PANTHER" id="PTHR43734:SF1">
    <property type="entry name" value="PHYTOENE DESATURASE"/>
    <property type="match status" value="1"/>
</dbReference>